<name>A0A6N4W7C2_9MYCO</name>
<proteinExistence type="predicted"/>
<evidence type="ECO:0000313" key="2">
    <source>
        <dbReference type="EMBL" id="BBZ77880.1"/>
    </source>
</evidence>
<dbReference type="EMBL" id="AP022620">
    <property type="protein sequence ID" value="BBZ77880.1"/>
    <property type="molecule type" value="Genomic_DNA"/>
</dbReference>
<evidence type="ECO:0000313" key="3">
    <source>
        <dbReference type="Proteomes" id="UP000467249"/>
    </source>
</evidence>
<dbReference type="Proteomes" id="UP000467249">
    <property type="component" value="Chromosome"/>
</dbReference>
<gene>
    <name evidence="2" type="ORF">MANY_32170</name>
</gene>
<reference evidence="2 3" key="1">
    <citation type="journal article" date="2019" name="Emerg. Microbes Infect.">
        <title>Comprehensive subspecies identification of 175 nontuberculous mycobacteria species based on 7547 genomic profiles.</title>
        <authorList>
            <person name="Matsumoto Y."/>
            <person name="Kinjo T."/>
            <person name="Motooka D."/>
            <person name="Nabeya D."/>
            <person name="Jung N."/>
            <person name="Uechi K."/>
            <person name="Horii T."/>
            <person name="Iida T."/>
            <person name="Fujita J."/>
            <person name="Nakamura S."/>
        </authorList>
    </citation>
    <scope>NUCLEOTIDE SEQUENCE [LARGE SCALE GENOMIC DNA]</scope>
    <source>
        <strain evidence="2 3">JCM 30275</strain>
    </source>
</reference>
<accession>A0A6N4W7C2</accession>
<sequence>MTPPVWPEVCTGATVGAWLKKVRRTSRPMPSNSEPTEFTRLVKTSVIEDAEAAALGTRSAPMSSATGAAAAVGALGLGVAETVTTVVAVPGAAVETALLFGLDGPESLTADSGAGARPVRPVAGRRPTTVRVLTVVPAVVRAAPALEGSPADADPGAVVAEVRADRAEWPVAVPDFAGPAELDPESWSGPSAAAIPRACGPASDNPTANAAAPIRTLIRGVDIALPAFPASAQIGICGGVDFRVRGRLTRPRRGNGRSRAPCQD</sequence>
<dbReference type="AlphaFoldDB" id="A0A6N4W7C2"/>
<protein>
    <submittedName>
        <fullName evidence="2">Uncharacterized protein</fullName>
    </submittedName>
</protein>
<evidence type="ECO:0000256" key="1">
    <source>
        <dbReference type="SAM" id="MobiDB-lite"/>
    </source>
</evidence>
<dbReference type="KEGG" id="many:MANY_32170"/>
<feature type="region of interest" description="Disordered" evidence="1">
    <location>
        <begin position="180"/>
        <end position="207"/>
    </location>
</feature>
<keyword evidence="3" id="KW-1185">Reference proteome</keyword>
<organism evidence="2 3">
    <name type="scientific">Mycolicibacterium anyangense</name>
    <dbReference type="NCBI Taxonomy" id="1431246"/>
    <lineage>
        <taxon>Bacteria</taxon>
        <taxon>Bacillati</taxon>
        <taxon>Actinomycetota</taxon>
        <taxon>Actinomycetes</taxon>
        <taxon>Mycobacteriales</taxon>
        <taxon>Mycobacteriaceae</taxon>
        <taxon>Mycolicibacterium</taxon>
    </lineage>
</organism>